<accession>A0A1W1VKK5</accession>
<name>A0A1W1VKK5_9FIRM</name>
<sequence length="74" mass="9039">MDEEVRRFAWGHRLLRHDYETARAFSELYRREGLEEQALLEVVLHIAADYWIISQEDYEIMKSLYPGKPRRTRK</sequence>
<dbReference type="EMBL" id="LT838272">
    <property type="protein sequence ID" value="SMB93882.1"/>
    <property type="molecule type" value="Genomic_DNA"/>
</dbReference>
<gene>
    <name evidence="1" type="ORF">SAMN00808754_0929</name>
</gene>
<dbReference type="Proteomes" id="UP000192569">
    <property type="component" value="Chromosome I"/>
</dbReference>
<dbReference type="AlphaFoldDB" id="A0A1W1VKK5"/>
<protein>
    <submittedName>
        <fullName evidence="1">Uncharacterized protein</fullName>
    </submittedName>
</protein>
<evidence type="ECO:0000313" key="2">
    <source>
        <dbReference type="Proteomes" id="UP000192569"/>
    </source>
</evidence>
<proteinExistence type="predicted"/>
<organism evidence="1 2">
    <name type="scientific">Thermanaeromonas toyohensis ToBE</name>
    <dbReference type="NCBI Taxonomy" id="698762"/>
    <lineage>
        <taxon>Bacteria</taxon>
        <taxon>Bacillati</taxon>
        <taxon>Bacillota</taxon>
        <taxon>Clostridia</taxon>
        <taxon>Neomoorellales</taxon>
        <taxon>Neomoorellaceae</taxon>
        <taxon>Thermanaeromonas</taxon>
    </lineage>
</organism>
<evidence type="ECO:0000313" key="1">
    <source>
        <dbReference type="EMBL" id="SMB93882.1"/>
    </source>
</evidence>
<dbReference type="STRING" id="698762.SAMN00808754_0929"/>
<keyword evidence="2" id="KW-1185">Reference proteome</keyword>
<reference evidence="1 2" key="1">
    <citation type="submission" date="2017-04" db="EMBL/GenBank/DDBJ databases">
        <authorList>
            <person name="Afonso C.L."/>
            <person name="Miller P.J."/>
            <person name="Scott M.A."/>
            <person name="Spackman E."/>
            <person name="Goraichik I."/>
            <person name="Dimitrov K.M."/>
            <person name="Suarez D.L."/>
            <person name="Swayne D.E."/>
        </authorList>
    </citation>
    <scope>NUCLEOTIDE SEQUENCE [LARGE SCALE GENOMIC DNA]</scope>
    <source>
        <strain evidence="1 2">ToBE</strain>
    </source>
</reference>